<feature type="transmembrane region" description="Helical" evidence="2">
    <location>
        <begin position="12"/>
        <end position="29"/>
    </location>
</feature>
<feature type="compositionally biased region" description="Basic residues" evidence="1">
    <location>
        <begin position="90"/>
        <end position="100"/>
    </location>
</feature>
<dbReference type="GO" id="GO:0003677">
    <property type="term" value="F:DNA binding"/>
    <property type="evidence" value="ECO:0007669"/>
    <property type="project" value="InterPro"/>
</dbReference>
<organism evidence="3 4">
    <name type="scientific">Diversispora epigaea</name>
    <dbReference type="NCBI Taxonomy" id="1348612"/>
    <lineage>
        <taxon>Eukaryota</taxon>
        <taxon>Fungi</taxon>
        <taxon>Fungi incertae sedis</taxon>
        <taxon>Mucoromycota</taxon>
        <taxon>Glomeromycotina</taxon>
        <taxon>Glomeromycetes</taxon>
        <taxon>Diversisporales</taxon>
        <taxon>Diversisporaceae</taxon>
        <taxon>Diversispora</taxon>
    </lineage>
</organism>
<keyword evidence="4" id="KW-1185">Reference proteome</keyword>
<dbReference type="SMART" id="SM00384">
    <property type="entry name" value="AT_hook"/>
    <property type="match status" value="2"/>
</dbReference>
<keyword evidence="2" id="KW-0472">Membrane</keyword>
<feature type="compositionally biased region" description="Low complexity" evidence="1">
    <location>
        <begin position="103"/>
        <end position="112"/>
    </location>
</feature>
<accession>A0A397IXJ9</accession>
<evidence type="ECO:0000256" key="2">
    <source>
        <dbReference type="SAM" id="Phobius"/>
    </source>
</evidence>
<proteinExistence type="predicted"/>
<dbReference type="Pfam" id="PF02178">
    <property type="entry name" value="AT_hook"/>
    <property type="match status" value="2"/>
</dbReference>
<keyword evidence="2" id="KW-1133">Transmembrane helix</keyword>
<comment type="caution">
    <text evidence="3">The sequence shown here is derived from an EMBL/GenBank/DDBJ whole genome shotgun (WGS) entry which is preliminary data.</text>
</comment>
<gene>
    <name evidence="3" type="ORF">Glove_132g201</name>
</gene>
<reference evidence="3 4" key="1">
    <citation type="submission" date="2018-08" db="EMBL/GenBank/DDBJ databases">
        <title>Genome and evolution of the arbuscular mycorrhizal fungus Diversispora epigaea (formerly Glomus versiforme) and its bacterial endosymbionts.</title>
        <authorList>
            <person name="Sun X."/>
            <person name="Fei Z."/>
            <person name="Harrison M."/>
        </authorList>
    </citation>
    <scope>NUCLEOTIDE SEQUENCE [LARGE SCALE GENOMIC DNA]</scope>
    <source>
        <strain evidence="3 4">IT104</strain>
    </source>
</reference>
<dbReference type="InterPro" id="IPR017956">
    <property type="entry name" value="AT_hook_DNA-bd_motif"/>
</dbReference>
<keyword evidence="2" id="KW-0812">Transmembrane</keyword>
<protein>
    <submittedName>
        <fullName evidence="3">Uncharacterized protein</fullName>
    </submittedName>
</protein>
<dbReference type="PRINTS" id="PR00929">
    <property type="entry name" value="ATHOOK"/>
</dbReference>
<evidence type="ECO:0000256" key="1">
    <source>
        <dbReference type="SAM" id="MobiDB-lite"/>
    </source>
</evidence>
<name>A0A397IXJ9_9GLOM</name>
<evidence type="ECO:0000313" key="3">
    <source>
        <dbReference type="EMBL" id="RHZ80749.1"/>
    </source>
</evidence>
<sequence length="138" mass="16809">MQNNENNWASNKYLKGLIFTSFHLFFTIIRKKKIYLQLLQIIFFSKMPVMTRAQYRKQQQQNQQPYQRTQRQQLLQQQQQHQNQQQSPPQHKRGRGRPRKNLPQQQKPSPQQKRGRGRPRKNQTQPKLQPQLQIQPEQ</sequence>
<feature type="compositionally biased region" description="Low complexity" evidence="1">
    <location>
        <begin position="56"/>
        <end position="89"/>
    </location>
</feature>
<dbReference type="Proteomes" id="UP000266861">
    <property type="component" value="Unassembled WGS sequence"/>
</dbReference>
<feature type="compositionally biased region" description="Low complexity" evidence="1">
    <location>
        <begin position="123"/>
        <end position="138"/>
    </location>
</feature>
<dbReference type="EMBL" id="PQFF01000123">
    <property type="protein sequence ID" value="RHZ80749.1"/>
    <property type="molecule type" value="Genomic_DNA"/>
</dbReference>
<evidence type="ECO:0000313" key="4">
    <source>
        <dbReference type="Proteomes" id="UP000266861"/>
    </source>
</evidence>
<feature type="region of interest" description="Disordered" evidence="1">
    <location>
        <begin position="52"/>
        <end position="138"/>
    </location>
</feature>
<dbReference type="AlphaFoldDB" id="A0A397IXJ9"/>